<organism evidence="1 2">
    <name type="scientific">Aphanomyces euteiches</name>
    <dbReference type="NCBI Taxonomy" id="100861"/>
    <lineage>
        <taxon>Eukaryota</taxon>
        <taxon>Sar</taxon>
        <taxon>Stramenopiles</taxon>
        <taxon>Oomycota</taxon>
        <taxon>Saprolegniomycetes</taxon>
        <taxon>Saprolegniales</taxon>
        <taxon>Verrucalvaceae</taxon>
        <taxon>Aphanomyces</taxon>
    </lineage>
</organism>
<evidence type="ECO:0000313" key="1">
    <source>
        <dbReference type="EMBL" id="KAF0730177.1"/>
    </source>
</evidence>
<name>A0A6G0WRX5_9STRA</name>
<protein>
    <submittedName>
        <fullName evidence="1">Uncharacterized protein</fullName>
    </submittedName>
</protein>
<sequence length="248" mass="27705">MFATIERGLFPSKPTLTKLPPWQRKLPSHVVNMARVKPISEHRRLQLVHAQRRSREKRRRLQRVQAVRATLAVKLRDYLALFAHERNIHEPFSAVRAQVLEMSIFDRAVVCDGHTGRDAIQAMWTKMANAFPDFRLTVVSFKDGQDRGDDANTISALVNVTTDVGSHSTTRSGQGDLPLTLKQLLNSKMVVRAKISAGFDADTGYITSFQLRLGENDNSMALGGVKQEPAVDADMGVNKASIDFILNK</sequence>
<accession>A0A6G0WRX5</accession>
<reference evidence="1 2" key="1">
    <citation type="submission" date="2019-07" db="EMBL/GenBank/DDBJ databases">
        <title>Genomics analysis of Aphanomyces spp. identifies a new class of oomycete effector associated with host adaptation.</title>
        <authorList>
            <person name="Gaulin E."/>
        </authorList>
    </citation>
    <scope>NUCLEOTIDE SEQUENCE [LARGE SCALE GENOMIC DNA]</scope>
    <source>
        <strain evidence="1 2">ATCC 201684</strain>
    </source>
</reference>
<dbReference type="AlphaFoldDB" id="A0A6G0WRX5"/>
<proteinExistence type="predicted"/>
<evidence type="ECO:0000313" key="2">
    <source>
        <dbReference type="Proteomes" id="UP000481153"/>
    </source>
</evidence>
<keyword evidence="2" id="KW-1185">Reference proteome</keyword>
<dbReference type="Proteomes" id="UP000481153">
    <property type="component" value="Unassembled WGS sequence"/>
</dbReference>
<comment type="caution">
    <text evidence="1">The sequence shown here is derived from an EMBL/GenBank/DDBJ whole genome shotgun (WGS) entry which is preliminary data.</text>
</comment>
<dbReference type="VEuPathDB" id="FungiDB:AeMF1_014409"/>
<dbReference type="EMBL" id="VJMJ01000155">
    <property type="protein sequence ID" value="KAF0730177.1"/>
    <property type="molecule type" value="Genomic_DNA"/>
</dbReference>
<gene>
    <name evidence="1" type="ORF">Ae201684_012184</name>
</gene>